<name>A0A6C0AKH0_9ZZZZ</name>
<reference evidence="2" key="1">
    <citation type="journal article" date="2020" name="Nature">
        <title>Giant virus diversity and host interactions through global metagenomics.</title>
        <authorList>
            <person name="Schulz F."/>
            <person name="Roux S."/>
            <person name="Paez-Espino D."/>
            <person name="Jungbluth S."/>
            <person name="Walsh D.A."/>
            <person name="Denef V.J."/>
            <person name="McMahon K.D."/>
            <person name="Konstantinidis K.T."/>
            <person name="Eloe-Fadrosh E.A."/>
            <person name="Kyrpides N.C."/>
            <person name="Woyke T."/>
        </authorList>
    </citation>
    <scope>NUCLEOTIDE SEQUENCE</scope>
    <source>
        <strain evidence="2">GVMAG-S-1039698-54</strain>
    </source>
</reference>
<feature type="transmembrane region" description="Helical" evidence="1">
    <location>
        <begin position="41"/>
        <end position="67"/>
    </location>
</feature>
<accession>A0A6C0AKH0</accession>
<sequence length="79" mass="9354">MSNNIKEFLLKECIQILDRKDVKDEFKKIMKPVIDMLMQEIYPYIFISILLVLISFLLILGIFILLLRSKLIINALKKI</sequence>
<keyword evidence="1" id="KW-0472">Membrane</keyword>
<keyword evidence="1" id="KW-1133">Transmembrane helix</keyword>
<keyword evidence="1" id="KW-0812">Transmembrane</keyword>
<dbReference type="AlphaFoldDB" id="A0A6C0AKH0"/>
<organism evidence="2">
    <name type="scientific">viral metagenome</name>
    <dbReference type="NCBI Taxonomy" id="1070528"/>
    <lineage>
        <taxon>unclassified sequences</taxon>
        <taxon>metagenomes</taxon>
        <taxon>organismal metagenomes</taxon>
    </lineage>
</organism>
<evidence type="ECO:0000256" key="1">
    <source>
        <dbReference type="SAM" id="Phobius"/>
    </source>
</evidence>
<protein>
    <submittedName>
        <fullName evidence="2">Uncharacterized protein</fullName>
    </submittedName>
</protein>
<dbReference type="EMBL" id="MN740675">
    <property type="protein sequence ID" value="QHS80116.1"/>
    <property type="molecule type" value="Genomic_DNA"/>
</dbReference>
<proteinExistence type="predicted"/>
<evidence type="ECO:0000313" key="2">
    <source>
        <dbReference type="EMBL" id="QHS80116.1"/>
    </source>
</evidence>